<reference evidence="11 12" key="1">
    <citation type="submission" date="2019-01" db="EMBL/GenBank/DDBJ databases">
        <authorList>
            <person name="Chen W.-M."/>
        </authorList>
    </citation>
    <scope>NUCLEOTIDE SEQUENCE [LARGE SCALE GENOMIC DNA]</scope>
    <source>
        <strain evidence="11 12">ICH-3</strain>
    </source>
</reference>
<evidence type="ECO:0000256" key="3">
    <source>
        <dbReference type="ARBA" id="ARBA00022475"/>
    </source>
</evidence>
<feature type="transmembrane region" description="Helical" evidence="9">
    <location>
        <begin position="99"/>
        <end position="123"/>
    </location>
</feature>
<feature type="transmembrane region" description="Helical" evidence="9">
    <location>
        <begin position="143"/>
        <end position="167"/>
    </location>
</feature>
<evidence type="ECO:0000256" key="5">
    <source>
        <dbReference type="ARBA" id="ARBA00022692"/>
    </source>
</evidence>
<dbReference type="PANTHER" id="PTHR35011">
    <property type="entry name" value="2,3-DIKETO-L-GULONATE TRAP TRANSPORTER SMALL PERMEASE PROTEIN YIAM"/>
    <property type="match status" value="1"/>
</dbReference>
<gene>
    <name evidence="11" type="ORF">ENE75_07045</name>
</gene>
<proteinExistence type="inferred from homology"/>
<dbReference type="InterPro" id="IPR007387">
    <property type="entry name" value="TRAP_DctQ"/>
</dbReference>
<accession>A0A437JXB3</accession>
<evidence type="ECO:0000313" key="11">
    <source>
        <dbReference type="EMBL" id="RVT52207.1"/>
    </source>
</evidence>
<comment type="caution">
    <text evidence="11">The sequence shown here is derived from an EMBL/GenBank/DDBJ whole genome shotgun (WGS) entry which is preliminary data.</text>
</comment>
<dbReference type="Pfam" id="PF04290">
    <property type="entry name" value="DctQ"/>
    <property type="match status" value="1"/>
</dbReference>
<keyword evidence="3" id="KW-1003">Cell membrane</keyword>
<evidence type="ECO:0000313" key="12">
    <source>
        <dbReference type="Proteomes" id="UP000288178"/>
    </source>
</evidence>
<name>A0A437JXB3_9BURK</name>
<sequence length="182" mass="19988">MSSLALNPAPLPLWVRAVHAASRALGVFSAGMIALSVGVICHMVFVRAVLNQSSIWQTEFVTFCLIGATFLGAPYILLTRGHVNVDVVPLMAAPGLRRVLYIVGMLISLVFCAIFFKAAVPWWHEAWTSGSTTPSIWRVALWIPYLAVPVGMGLLCLQLLADLWLVITRRNHPFGLPPDERL</sequence>
<keyword evidence="7 9" id="KW-0472">Membrane</keyword>
<comment type="subunit">
    <text evidence="9">The complex comprises the extracytoplasmic solute receptor protein and the two transmembrane proteins.</text>
</comment>
<evidence type="ECO:0000256" key="9">
    <source>
        <dbReference type="RuleBase" id="RU369079"/>
    </source>
</evidence>
<dbReference type="EMBL" id="SACT01000002">
    <property type="protein sequence ID" value="RVT52207.1"/>
    <property type="molecule type" value="Genomic_DNA"/>
</dbReference>
<dbReference type="AlphaFoldDB" id="A0A437JXB3"/>
<evidence type="ECO:0000256" key="6">
    <source>
        <dbReference type="ARBA" id="ARBA00022989"/>
    </source>
</evidence>
<feature type="transmembrane region" description="Helical" evidence="9">
    <location>
        <begin position="24"/>
        <end position="48"/>
    </location>
</feature>
<dbReference type="GO" id="GO:0022857">
    <property type="term" value="F:transmembrane transporter activity"/>
    <property type="evidence" value="ECO:0007669"/>
    <property type="project" value="UniProtKB-UniRule"/>
</dbReference>
<comment type="similarity">
    <text evidence="8 9">Belongs to the TRAP transporter small permease family.</text>
</comment>
<keyword evidence="2 9" id="KW-0813">Transport</keyword>
<feature type="transmembrane region" description="Helical" evidence="9">
    <location>
        <begin position="60"/>
        <end position="78"/>
    </location>
</feature>
<dbReference type="OrthoDB" id="26202at2"/>
<dbReference type="PANTHER" id="PTHR35011:SF10">
    <property type="entry name" value="TRAP TRANSPORTER SMALL PERMEASE PROTEIN"/>
    <property type="match status" value="1"/>
</dbReference>
<keyword evidence="5 9" id="KW-0812">Transmembrane</keyword>
<dbReference type="GO" id="GO:0015740">
    <property type="term" value="P:C4-dicarboxylate transport"/>
    <property type="evidence" value="ECO:0007669"/>
    <property type="project" value="TreeGrafter"/>
</dbReference>
<dbReference type="GO" id="GO:0005886">
    <property type="term" value="C:plasma membrane"/>
    <property type="evidence" value="ECO:0007669"/>
    <property type="project" value="UniProtKB-SubCell"/>
</dbReference>
<protein>
    <recommendedName>
        <fullName evidence="9">TRAP transporter small permease protein</fullName>
    </recommendedName>
</protein>
<comment type="subcellular location">
    <subcellularLocation>
        <location evidence="1 9">Cell inner membrane</location>
        <topology evidence="1 9">Multi-pass membrane protein</topology>
    </subcellularLocation>
</comment>
<keyword evidence="12" id="KW-1185">Reference proteome</keyword>
<dbReference type="RefSeq" id="WP_128197238.1">
    <property type="nucleotide sequence ID" value="NZ_SACT01000002.1"/>
</dbReference>
<keyword evidence="4 9" id="KW-0997">Cell inner membrane</keyword>
<feature type="domain" description="Tripartite ATP-independent periplasmic transporters DctQ component" evidence="10">
    <location>
        <begin position="37"/>
        <end position="168"/>
    </location>
</feature>
<evidence type="ECO:0000256" key="7">
    <source>
        <dbReference type="ARBA" id="ARBA00023136"/>
    </source>
</evidence>
<evidence type="ECO:0000256" key="2">
    <source>
        <dbReference type="ARBA" id="ARBA00022448"/>
    </source>
</evidence>
<organism evidence="11 12">
    <name type="scientific">Rubrivivax albus</name>
    <dbReference type="NCBI Taxonomy" id="2499835"/>
    <lineage>
        <taxon>Bacteria</taxon>
        <taxon>Pseudomonadati</taxon>
        <taxon>Pseudomonadota</taxon>
        <taxon>Betaproteobacteria</taxon>
        <taxon>Burkholderiales</taxon>
        <taxon>Sphaerotilaceae</taxon>
        <taxon>Rubrivivax</taxon>
    </lineage>
</organism>
<dbReference type="InterPro" id="IPR055348">
    <property type="entry name" value="DctQ"/>
</dbReference>
<comment type="function">
    <text evidence="9">Part of the tripartite ATP-independent periplasmic (TRAP) transport system.</text>
</comment>
<evidence type="ECO:0000256" key="4">
    <source>
        <dbReference type="ARBA" id="ARBA00022519"/>
    </source>
</evidence>
<keyword evidence="6 9" id="KW-1133">Transmembrane helix</keyword>
<evidence type="ECO:0000259" key="10">
    <source>
        <dbReference type="Pfam" id="PF04290"/>
    </source>
</evidence>
<evidence type="ECO:0000256" key="8">
    <source>
        <dbReference type="ARBA" id="ARBA00038436"/>
    </source>
</evidence>
<evidence type="ECO:0000256" key="1">
    <source>
        <dbReference type="ARBA" id="ARBA00004429"/>
    </source>
</evidence>
<dbReference type="Proteomes" id="UP000288178">
    <property type="component" value="Unassembled WGS sequence"/>
</dbReference>